<keyword evidence="2" id="KW-1185">Reference proteome</keyword>
<reference evidence="2" key="1">
    <citation type="submission" date="2016-04" db="EMBL/GenBank/DDBJ databases">
        <authorList>
            <person name="Chen S.-C."/>
            <person name="Lai M.-C."/>
        </authorList>
    </citation>
    <scope>NUCLEOTIDE SEQUENCE [LARGE SCALE GENOMIC DNA]</scope>
    <source>
        <strain evidence="2">AB14</strain>
    </source>
</reference>
<organism evidence="1 2">
    <name type="scientific">Natrinema saccharevitans</name>
    <dbReference type="NCBI Taxonomy" id="301967"/>
    <lineage>
        <taxon>Archaea</taxon>
        <taxon>Methanobacteriati</taxon>
        <taxon>Methanobacteriota</taxon>
        <taxon>Stenosarchaea group</taxon>
        <taxon>Halobacteria</taxon>
        <taxon>Halobacteriales</taxon>
        <taxon>Natrialbaceae</taxon>
        <taxon>Natrinema</taxon>
    </lineage>
</organism>
<evidence type="ECO:0000313" key="1">
    <source>
        <dbReference type="EMBL" id="OLZ42007.1"/>
    </source>
</evidence>
<dbReference type="EMBL" id="LWLN01000001">
    <property type="protein sequence ID" value="OLZ42007.1"/>
    <property type="molecule type" value="Genomic_DNA"/>
</dbReference>
<proteinExistence type="predicted"/>
<gene>
    <name evidence="1" type="ORF">A6E15_13915</name>
</gene>
<comment type="caution">
    <text evidence="1">The sequence shown here is derived from an EMBL/GenBank/DDBJ whole genome shotgun (WGS) entry which is preliminary data.</text>
</comment>
<protein>
    <submittedName>
        <fullName evidence="1">Uncharacterized protein</fullName>
    </submittedName>
</protein>
<dbReference type="Proteomes" id="UP000189370">
    <property type="component" value="Unassembled WGS sequence"/>
</dbReference>
<accession>A0A1S8AZG5</accession>
<sequence>MFFEEGKQFLVVRFPRMEYEGDIRFEQTCCLQIVIHGLGPLSLSCYSSASESLVVGLDQRTIRFKKMVFS</sequence>
<dbReference type="AlphaFoldDB" id="A0A1S8AZG5"/>
<name>A0A1S8AZG5_9EURY</name>
<evidence type="ECO:0000313" key="2">
    <source>
        <dbReference type="Proteomes" id="UP000189370"/>
    </source>
</evidence>